<feature type="non-terminal residue" evidence="3">
    <location>
        <position position="1"/>
    </location>
</feature>
<dbReference type="PANTHER" id="PTHR10458">
    <property type="entry name" value="PEPTIDE DEFORMYLASE"/>
    <property type="match status" value="1"/>
</dbReference>
<evidence type="ECO:0000313" key="4">
    <source>
        <dbReference type="Proteomes" id="UP000824072"/>
    </source>
</evidence>
<evidence type="ECO:0000256" key="2">
    <source>
        <dbReference type="ARBA" id="ARBA00023004"/>
    </source>
</evidence>
<dbReference type="Gene3D" id="3.90.45.10">
    <property type="entry name" value="Peptide deformylase"/>
    <property type="match status" value="1"/>
</dbReference>
<comment type="similarity">
    <text evidence="1">Belongs to the polypeptide deformylase family.</text>
</comment>
<dbReference type="PANTHER" id="PTHR10458:SF22">
    <property type="entry name" value="PEPTIDE DEFORMYLASE"/>
    <property type="match status" value="1"/>
</dbReference>
<dbReference type="InterPro" id="IPR023635">
    <property type="entry name" value="Peptide_deformylase"/>
</dbReference>
<proteinExistence type="inferred from homology"/>
<dbReference type="InterPro" id="IPR036821">
    <property type="entry name" value="Peptide_deformylase_sf"/>
</dbReference>
<name>A0A9D1ICS6_9FIRM</name>
<reference evidence="3" key="2">
    <citation type="journal article" date="2021" name="PeerJ">
        <title>Extensive microbial diversity within the chicken gut microbiome revealed by metagenomics and culture.</title>
        <authorList>
            <person name="Gilroy R."/>
            <person name="Ravi A."/>
            <person name="Getino M."/>
            <person name="Pursley I."/>
            <person name="Horton D.L."/>
            <person name="Alikhan N.F."/>
            <person name="Baker D."/>
            <person name="Gharbi K."/>
            <person name="Hall N."/>
            <person name="Watson M."/>
            <person name="Adriaenssens E.M."/>
            <person name="Foster-Nyarko E."/>
            <person name="Jarju S."/>
            <person name="Secka A."/>
            <person name="Antonio M."/>
            <person name="Oren A."/>
            <person name="Chaudhuri R.R."/>
            <person name="La Ragione R."/>
            <person name="Hildebrand F."/>
            <person name="Pallen M.J."/>
        </authorList>
    </citation>
    <scope>NUCLEOTIDE SEQUENCE</scope>
    <source>
        <strain evidence="3">ChiHcec3-11533</strain>
    </source>
</reference>
<dbReference type="EMBL" id="DVMU01000152">
    <property type="protein sequence ID" value="HIU34246.1"/>
    <property type="molecule type" value="Genomic_DNA"/>
</dbReference>
<protein>
    <submittedName>
        <fullName evidence="3">Peptide deformylase</fullName>
    </submittedName>
</protein>
<evidence type="ECO:0000313" key="3">
    <source>
        <dbReference type="EMBL" id="HIU34246.1"/>
    </source>
</evidence>
<organism evidence="3 4">
    <name type="scientific">Candidatus Pullichristensenella excrementigallinarum</name>
    <dbReference type="NCBI Taxonomy" id="2840907"/>
    <lineage>
        <taxon>Bacteria</taxon>
        <taxon>Bacillati</taxon>
        <taxon>Bacillota</taxon>
        <taxon>Clostridia</taxon>
        <taxon>Candidatus Pullichristensenella</taxon>
    </lineage>
</organism>
<dbReference type="SUPFAM" id="SSF56420">
    <property type="entry name" value="Peptide deformylase"/>
    <property type="match status" value="1"/>
</dbReference>
<dbReference type="GO" id="GO:0042586">
    <property type="term" value="F:peptide deformylase activity"/>
    <property type="evidence" value="ECO:0007669"/>
    <property type="project" value="InterPro"/>
</dbReference>
<comment type="caution">
    <text evidence="3">The sequence shown here is derived from an EMBL/GenBank/DDBJ whole genome shotgun (WGS) entry which is preliminary data.</text>
</comment>
<reference evidence="3" key="1">
    <citation type="submission" date="2020-10" db="EMBL/GenBank/DDBJ databases">
        <authorList>
            <person name="Gilroy R."/>
        </authorList>
    </citation>
    <scope>NUCLEOTIDE SEQUENCE</scope>
    <source>
        <strain evidence="3">ChiHcec3-11533</strain>
    </source>
</reference>
<keyword evidence="2" id="KW-0408">Iron</keyword>
<dbReference type="Pfam" id="PF01327">
    <property type="entry name" value="Pep_deformylase"/>
    <property type="match status" value="1"/>
</dbReference>
<evidence type="ECO:0000256" key="1">
    <source>
        <dbReference type="ARBA" id="ARBA00010759"/>
    </source>
</evidence>
<dbReference type="Proteomes" id="UP000824072">
    <property type="component" value="Unassembled WGS sequence"/>
</dbReference>
<dbReference type="AlphaFoldDB" id="A0A9D1ICS6"/>
<accession>A0A9D1ICS6</accession>
<sequence>VRAQDRHGKPFELEGTEFLAMAICHETDHLDGVVYVDKMIEDVTDRPEEEQ</sequence>
<gene>
    <name evidence="3" type="ORF">IAB02_06760</name>
</gene>